<organism evidence="1 2">
    <name type="scientific">Candidatus Epulonipiscium fishelsonii</name>
    <dbReference type="NCBI Taxonomy" id="77094"/>
    <lineage>
        <taxon>Bacteria</taxon>
        <taxon>Bacillati</taxon>
        <taxon>Bacillota</taxon>
        <taxon>Clostridia</taxon>
        <taxon>Lachnospirales</taxon>
        <taxon>Lachnospiraceae</taxon>
        <taxon>Candidatus Epulonipiscium</taxon>
    </lineage>
</organism>
<comment type="caution">
    <text evidence="1">The sequence shown here is derived from an EMBL/GenBank/DDBJ whole genome shotgun (WGS) entry which is preliminary data.</text>
</comment>
<dbReference type="EMBL" id="LJDB01000064">
    <property type="protein sequence ID" value="ONI39456.1"/>
    <property type="molecule type" value="Genomic_DNA"/>
</dbReference>
<evidence type="ECO:0000313" key="2">
    <source>
        <dbReference type="Proteomes" id="UP000188605"/>
    </source>
</evidence>
<proteinExistence type="predicted"/>
<name>A0ACC8XAI9_9FIRM</name>
<accession>A0ACC8XAI9</accession>
<keyword evidence="2" id="KW-1185">Reference proteome</keyword>
<dbReference type="Proteomes" id="UP000188605">
    <property type="component" value="Unassembled WGS sequence"/>
</dbReference>
<reference evidence="1" key="1">
    <citation type="submission" date="2016-08" db="EMBL/GenBank/DDBJ databases">
        <authorList>
            <person name="Ngugi D.K."/>
            <person name="Miyake S."/>
            <person name="Stingl U."/>
        </authorList>
    </citation>
    <scope>NUCLEOTIDE SEQUENCE</scope>
    <source>
        <strain evidence="1">SCG-B11WGA-EpuloA1</strain>
    </source>
</reference>
<sequence length="319" mass="35484">MRKYIARRLLESIPVIIGITILSFAIMQLAPGDPLASFINPNISMEDIEASREAMGLNDPWYVQYFNWITEVLKGNFGYTYNGNHEIKQLIMDRLPNTIILTLTSFIFSFAVGVPIGVASAVKKNTAFDYTFTIFALVGVAVPSFFFGLLMVYLFALKLGIFPSGGMINMRAGYTGLVYIQDVIHHLVLPAFVLSLSNIATVSRFTRSNMLDVLKEDYIRTARAKGLRNKLIVYKHALRNALIPVITIFGLSIPFLFSGAYITESIFNWPGMGQLGIQSIADREYGVIMALNLITATLVLVGNLMSDILYALTDPRIRG</sequence>
<evidence type="ECO:0000313" key="1">
    <source>
        <dbReference type="EMBL" id="ONI39456.1"/>
    </source>
</evidence>
<protein>
    <submittedName>
        <fullName evidence="1">Peptide permease</fullName>
    </submittedName>
</protein>
<gene>
    <name evidence="1" type="ORF">AN396_08615</name>
</gene>